<proteinExistence type="predicted"/>
<reference evidence="2" key="3">
    <citation type="submission" date="2025-09" db="UniProtKB">
        <authorList>
            <consortium name="Ensembl"/>
        </authorList>
    </citation>
    <scope>IDENTIFICATION</scope>
    <source>
        <strain evidence="2">Glennie</strain>
    </source>
</reference>
<dbReference type="HOGENOM" id="CLU_153577_0_0_1"/>
<protein>
    <recommendedName>
        <fullName evidence="4">Keratinocyte differentiation associated protein</fullName>
    </recommendedName>
</protein>
<reference evidence="2" key="2">
    <citation type="submission" date="2025-08" db="UniProtKB">
        <authorList>
            <consortium name="Ensembl"/>
        </authorList>
    </citation>
    <scope>IDENTIFICATION</scope>
    <source>
        <strain evidence="2">Glennie</strain>
    </source>
</reference>
<feature type="signal peptide" evidence="1">
    <location>
        <begin position="1"/>
        <end position="20"/>
    </location>
</feature>
<dbReference type="GeneTree" id="ENSGT00940000158371"/>
<evidence type="ECO:0000256" key="1">
    <source>
        <dbReference type="SAM" id="SignalP"/>
    </source>
</evidence>
<dbReference type="InParanoid" id="F6U9A1"/>
<sequence>MPKMTRIMVIVAWCVLQAESRHPDTPAANPHDNFLDDDRWLSTVSQYDKNKYWNKFRDDDYFRNWNPNKPFDQALDPAKDPCLKVKCSPHKVNDLGMSLPFLNNSSGCLSTSAPNKNSSL</sequence>
<organism evidence="2 3">
    <name type="scientific">Ornithorhynchus anatinus</name>
    <name type="common">Duckbill platypus</name>
    <dbReference type="NCBI Taxonomy" id="9258"/>
    <lineage>
        <taxon>Eukaryota</taxon>
        <taxon>Metazoa</taxon>
        <taxon>Chordata</taxon>
        <taxon>Craniata</taxon>
        <taxon>Vertebrata</taxon>
        <taxon>Euteleostomi</taxon>
        <taxon>Mammalia</taxon>
        <taxon>Monotremata</taxon>
        <taxon>Ornithorhynchidae</taxon>
        <taxon>Ornithorhynchus</taxon>
    </lineage>
</organism>
<keyword evidence="1" id="KW-0732">Signal</keyword>
<accession>F6U9A1</accession>
<dbReference type="Proteomes" id="UP000002279">
    <property type="component" value="Chromosome 4"/>
</dbReference>
<dbReference type="Ensembl" id="ENSOANT00000004522.2">
    <property type="protein sequence ID" value="ENSOANP00000004521.2"/>
    <property type="gene ID" value="ENSOANG00000002844.2"/>
</dbReference>
<reference evidence="2 3" key="1">
    <citation type="journal article" date="2008" name="Nature">
        <title>Genome analysis of the platypus reveals unique signatures of evolution.</title>
        <authorList>
            <person name="Warren W.C."/>
            <person name="Hillier L.W."/>
            <person name="Marshall Graves J.A."/>
            <person name="Birney E."/>
            <person name="Ponting C.P."/>
            <person name="Grutzner F."/>
            <person name="Belov K."/>
            <person name="Miller W."/>
            <person name="Clarke L."/>
            <person name="Chinwalla A.T."/>
            <person name="Yang S.P."/>
            <person name="Heger A."/>
            <person name="Locke D.P."/>
            <person name="Miethke P."/>
            <person name="Waters P.D."/>
            <person name="Veyrunes F."/>
            <person name="Fulton L."/>
            <person name="Fulton B."/>
            <person name="Graves T."/>
            <person name="Wallis J."/>
            <person name="Puente X.S."/>
            <person name="Lopez-Otin C."/>
            <person name="Ordonez G.R."/>
            <person name="Eichler E.E."/>
            <person name="Chen L."/>
            <person name="Cheng Z."/>
            <person name="Deakin J.E."/>
            <person name="Alsop A."/>
            <person name="Thompson K."/>
            <person name="Kirby P."/>
            <person name="Papenfuss A.T."/>
            <person name="Wakefield M.J."/>
            <person name="Olender T."/>
            <person name="Lancet D."/>
            <person name="Huttley G.A."/>
            <person name="Smit A.F."/>
            <person name="Pask A."/>
            <person name="Temple-Smith P."/>
            <person name="Batzer M.A."/>
            <person name="Walker J.A."/>
            <person name="Konkel M.K."/>
            <person name="Harris R.S."/>
            <person name="Whittington C.M."/>
            <person name="Wong E.S."/>
            <person name="Gemmell N.J."/>
            <person name="Buschiazzo E."/>
            <person name="Vargas Jentzsch I.M."/>
            <person name="Merkel A."/>
            <person name="Schmitz J."/>
            <person name="Zemann A."/>
            <person name="Churakov G."/>
            <person name="Kriegs J.O."/>
            <person name="Brosius J."/>
            <person name="Murchison E.P."/>
            <person name="Sachidanandam R."/>
            <person name="Smith C."/>
            <person name="Hannon G.J."/>
            <person name="Tsend-Ayush E."/>
            <person name="McMillan D."/>
            <person name="Attenborough R."/>
            <person name="Rens W."/>
            <person name="Ferguson-Smith M."/>
            <person name="Lefevre C.M."/>
            <person name="Sharp J.A."/>
            <person name="Nicholas K.R."/>
            <person name="Ray D.A."/>
            <person name="Kube M."/>
            <person name="Reinhardt R."/>
            <person name="Pringle T.H."/>
            <person name="Taylor J."/>
            <person name="Jones R.C."/>
            <person name="Nixon B."/>
            <person name="Dacheux J.L."/>
            <person name="Niwa H."/>
            <person name="Sekita Y."/>
            <person name="Huang X."/>
            <person name="Stark A."/>
            <person name="Kheradpour P."/>
            <person name="Kellis M."/>
            <person name="Flicek P."/>
            <person name="Chen Y."/>
            <person name="Webber C."/>
            <person name="Hardison R."/>
            <person name="Nelson J."/>
            <person name="Hallsworth-Pepin K."/>
            <person name="Delehaunty K."/>
            <person name="Markovic C."/>
            <person name="Minx P."/>
            <person name="Feng Y."/>
            <person name="Kremitzki C."/>
            <person name="Mitreva M."/>
            <person name="Glasscock J."/>
            <person name="Wylie T."/>
            <person name="Wohldmann P."/>
            <person name="Thiru P."/>
            <person name="Nhan M.N."/>
            <person name="Pohl C.S."/>
            <person name="Smith S.M."/>
            <person name="Hou S."/>
            <person name="Nefedov M."/>
            <person name="de Jong P.J."/>
            <person name="Renfree M.B."/>
            <person name="Mardis E.R."/>
            <person name="Wilson R.K."/>
        </authorList>
    </citation>
    <scope>NUCLEOTIDE SEQUENCE [LARGE SCALE GENOMIC DNA]</scope>
    <source>
        <strain evidence="2 3">Glennie</strain>
    </source>
</reference>
<evidence type="ECO:0000313" key="3">
    <source>
        <dbReference type="Proteomes" id="UP000002279"/>
    </source>
</evidence>
<dbReference type="STRING" id="9258.ENSOANP00000004521"/>
<keyword evidence="3" id="KW-1185">Reference proteome</keyword>
<dbReference type="Bgee" id="ENSOANG00000002844">
    <property type="expression patterns" value="Expressed in endometrium and 6 other cell types or tissues"/>
</dbReference>
<evidence type="ECO:0000313" key="2">
    <source>
        <dbReference type="Ensembl" id="ENSOANP00000004521.2"/>
    </source>
</evidence>
<feature type="chain" id="PRO_5047118073" description="Keratinocyte differentiation associated protein" evidence="1">
    <location>
        <begin position="21"/>
        <end position="120"/>
    </location>
</feature>
<dbReference type="AlphaFoldDB" id="F6U9A1"/>
<dbReference type="eggNOG" id="KOG3555">
    <property type="taxonomic scope" value="Eukaryota"/>
</dbReference>
<name>F6U9A1_ORNAN</name>
<evidence type="ECO:0008006" key="4">
    <source>
        <dbReference type="Google" id="ProtNLM"/>
    </source>
</evidence>